<dbReference type="EMBL" id="FNJC01000004">
    <property type="protein sequence ID" value="SDP41859.1"/>
    <property type="molecule type" value="Genomic_DNA"/>
</dbReference>
<gene>
    <name evidence="1" type="ORF">SAMN04488061_2924</name>
</gene>
<sequence>MDADTATLNNLDCFERLCANLGIELDEQARENLKSHVGRTLNSRTNEKKQRPILLPSNFDEAEEEVRQNIKTEQPLMMRKSTSGSYLATALKNL</sequence>
<dbReference type="Proteomes" id="UP000198795">
    <property type="component" value="Unassembled WGS sequence"/>
</dbReference>
<evidence type="ECO:0000313" key="2">
    <source>
        <dbReference type="Proteomes" id="UP000198795"/>
    </source>
</evidence>
<evidence type="ECO:0000313" key="1">
    <source>
        <dbReference type="EMBL" id="SDP41859.1"/>
    </source>
</evidence>
<proteinExistence type="predicted"/>
<name>A0A1H0SK06_9HYPH</name>
<organism evidence="1 2">
    <name type="scientific">Filomicrobium insigne</name>
    <dbReference type="NCBI Taxonomy" id="418854"/>
    <lineage>
        <taxon>Bacteria</taxon>
        <taxon>Pseudomonadati</taxon>
        <taxon>Pseudomonadota</taxon>
        <taxon>Alphaproteobacteria</taxon>
        <taxon>Hyphomicrobiales</taxon>
        <taxon>Hyphomicrobiaceae</taxon>
        <taxon>Filomicrobium</taxon>
    </lineage>
</organism>
<protein>
    <submittedName>
        <fullName evidence="1">Uncharacterized protein</fullName>
    </submittedName>
</protein>
<keyword evidence="2" id="KW-1185">Reference proteome</keyword>
<accession>A0A1H0SK06</accession>
<comment type="caution">
    <text evidence="1">The sequence shown here is derived from an EMBL/GenBank/DDBJ whole genome shotgun (WGS) entry which is preliminary data.</text>
</comment>
<dbReference type="RefSeq" id="WP_090229792.1">
    <property type="nucleotide sequence ID" value="NZ_FNJC01000004.1"/>
</dbReference>
<reference evidence="1 2" key="1">
    <citation type="submission" date="2016-10" db="EMBL/GenBank/DDBJ databases">
        <authorList>
            <person name="Varghese N."/>
            <person name="Submissions S."/>
        </authorList>
    </citation>
    <scope>NUCLEOTIDE SEQUENCE [LARGE SCALE GENOMIC DNA]</scope>
    <source>
        <strain evidence="1 2">CGMCC 1.6497</strain>
    </source>
</reference>